<evidence type="ECO:0000313" key="2">
    <source>
        <dbReference type="Proteomes" id="UP000831532"/>
    </source>
</evidence>
<evidence type="ECO:0008006" key="3">
    <source>
        <dbReference type="Google" id="ProtNLM"/>
    </source>
</evidence>
<accession>A0ABY4AG72</accession>
<sequence length="49" mass="5428">MTTTCAPSSRTARGLFLYFPVRTQHQPKLRAFIDLAREHAGAAGIPDWA</sequence>
<proteinExistence type="predicted"/>
<dbReference type="EMBL" id="CP063361">
    <property type="protein sequence ID" value="UOD33688.1"/>
    <property type="molecule type" value="Genomic_DNA"/>
</dbReference>
<reference evidence="1 2" key="1">
    <citation type="submission" date="2020-10" db="EMBL/GenBank/DDBJ databases">
        <title>Genome analysis of Massilia species.</title>
        <authorList>
            <person name="Jung D.-H."/>
        </authorList>
    </citation>
    <scope>NUCLEOTIDE SEQUENCE [LARGE SCALE GENOMIC DNA]</scope>
    <source>
        <strain evidence="2">sipir</strain>
    </source>
</reference>
<evidence type="ECO:0000313" key="1">
    <source>
        <dbReference type="EMBL" id="UOD33688.1"/>
    </source>
</evidence>
<dbReference type="Proteomes" id="UP000831532">
    <property type="component" value="Chromosome"/>
</dbReference>
<keyword evidence="2" id="KW-1185">Reference proteome</keyword>
<gene>
    <name evidence="1" type="ORF">INH39_21120</name>
</gene>
<dbReference type="RefSeq" id="WP_243489173.1">
    <property type="nucleotide sequence ID" value="NZ_CP063361.1"/>
</dbReference>
<protein>
    <recommendedName>
        <fullName evidence="3">LysR family transcriptional regulator</fullName>
    </recommendedName>
</protein>
<name>A0ABY4AG72_9BURK</name>
<organism evidence="1 2">
    <name type="scientific">Massilia violaceinigra</name>
    <dbReference type="NCBI Taxonomy" id="2045208"/>
    <lineage>
        <taxon>Bacteria</taxon>
        <taxon>Pseudomonadati</taxon>
        <taxon>Pseudomonadota</taxon>
        <taxon>Betaproteobacteria</taxon>
        <taxon>Burkholderiales</taxon>
        <taxon>Oxalobacteraceae</taxon>
        <taxon>Telluria group</taxon>
        <taxon>Massilia</taxon>
    </lineage>
</organism>